<proteinExistence type="predicted"/>
<accession>A0AAD4GLZ0</accession>
<keyword evidence="2" id="KW-1185">Reference proteome</keyword>
<reference evidence="1" key="2">
    <citation type="journal article" date="2020" name="Nat. Commun.">
        <title>Large-scale genome sequencing of mycorrhizal fungi provides insights into the early evolution of symbiotic traits.</title>
        <authorList>
            <person name="Miyauchi S."/>
            <person name="Kiss E."/>
            <person name="Kuo A."/>
            <person name="Drula E."/>
            <person name="Kohler A."/>
            <person name="Sanchez-Garcia M."/>
            <person name="Morin E."/>
            <person name="Andreopoulos B."/>
            <person name="Barry K.W."/>
            <person name="Bonito G."/>
            <person name="Buee M."/>
            <person name="Carver A."/>
            <person name="Chen C."/>
            <person name="Cichocki N."/>
            <person name="Clum A."/>
            <person name="Culley D."/>
            <person name="Crous P.W."/>
            <person name="Fauchery L."/>
            <person name="Girlanda M."/>
            <person name="Hayes R.D."/>
            <person name="Keri Z."/>
            <person name="LaButti K."/>
            <person name="Lipzen A."/>
            <person name="Lombard V."/>
            <person name="Magnuson J."/>
            <person name="Maillard F."/>
            <person name="Murat C."/>
            <person name="Nolan M."/>
            <person name="Ohm R.A."/>
            <person name="Pangilinan J."/>
            <person name="Pereira M.F."/>
            <person name="Perotto S."/>
            <person name="Peter M."/>
            <person name="Pfister S."/>
            <person name="Riley R."/>
            <person name="Sitrit Y."/>
            <person name="Stielow J.B."/>
            <person name="Szollosi G."/>
            <person name="Zifcakova L."/>
            <person name="Stursova M."/>
            <person name="Spatafora J.W."/>
            <person name="Tedersoo L."/>
            <person name="Vaario L.M."/>
            <person name="Yamada A."/>
            <person name="Yan M."/>
            <person name="Wang P."/>
            <person name="Xu J."/>
            <person name="Bruns T."/>
            <person name="Baldrian P."/>
            <person name="Vilgalys R."/>
            <person name="Dunand C."/>
            <person name="Henrissat B."/>
            <person name="Grigoriev I.V."/>
            <person name="Hibbett D."/>
            <person name="Nagy L.G."/>
            <person name="Martin F.M."/>
        </authorList>
    </citation>
    <scope>NUCLEOTIDE SEQUENCE</scope>
    <source>
        <strain evidence="1">BED1</strain>
    </source>
</reference>
<gene>
    <name evidence="1" type="ORF">L210DRAFT_984032</name>
</gene>
<name>A0AAD4GLZ0_BOLED</name>
<reference evidence="1" key="1">
    <citation type="submission" date="2019-10" db="EMBL/GenBank/DDBJ databases">
        <authorList>
            <consortium name="DOE Joint Genome Institute"/>
            <person name="Kuo A."/>
            <person name="Miyauchi S."/>
            <person name="Kiss E."/>
            <person name="Drula E."/>
            <person name="Kohler A."/>
            <person name="Sanchez-Garcia M."/>
            <person name="Andreopoulos B."/>
            <person name="Barry K.W."/>
            <person name="Bonito G."/>
            <person name="Buee M."/>
            <person name="Carver A."/>
            <person name="Chen C."/>
            <person name="Cichocki N."/>
            <person name="Clum A."/>
            <person name="Culley D."/>
            <person name="Crous P.W."/>
            <person name="Fauchery L."/>
            <person name="Girlanda M."/>
            <person name="Hayes R."/>
            <person name="Keri Z."/>
            <person name="LaButti K."/>
            <person name="Lipzen A."/>
            <person name="Lombard V."/>
            <person name="Magnuson J."/>
            <person name="Maillard F."/>
            <person name="Morin E."/>
            <person name="Murat C."/>
            <person name="Nolan M."/>
            <person name="Ohm R."/>
            <person name="Pangilinan J."/>
            <person name="Pereira M."/>
            <person name="Perotto S."/>
            <person name="Peter M."/>
            <person name="Riley R."/>
            <person name="Sitrit Y."/>
            <person name="Stielow B."/>
            <person name="Szollosi G."/>
            <person name="Zifcakova L."/>
            <person name="Stursova M."/>
            <person name="Spatafora J.W."/>
            <person name="Tedersoo L."/>
            <person name="Vaario L.-M."/>
            <person name="Yamada A."/>
            <person name="Yan M."/>
            <person name="Wang P."/>
            <person name="Xu J."/>
            <person name="Bruns T."/>
            <person name="Baldrian P."/>
            <person name="Vilgalys R."/>
            <person name="Henrissat B."/>
            <person name="Grigoriev I.V."/>
            <person name="Hibbett D."/>
            <person name="Nagy L.G."/>
            <person name="Martin F.M."/>
        </authorList>
    </citation>
    <scope>NUCLEOTIDE SEQUENCE</scope>
    <source>
        <strain evidence="1">BED1</strain>
    </source>
</reference>
<dbReference type="EMBL" id="WHUW01000001">
    <property type="protein sequence ID" value="KAF8452166.1"/>
    <property type="molecule type" value="Genomic_DNA"/>
</dbReference>
<sequence>MYGGGYDPCLKDNIRTLSGERADSLERELHQAKAQIKSEVSAWWILEQQNLELAQDVEGQC</sequence>
<dbReference type="Proteomes" id="UP001194468">
    <property type="component" value="Unassembled WGS sequence"/>
</dbReference>
<comment type="caution">
    <text evidence="1">The sequence shown here is derived from an EMBL/GenBank/DDBJ whole genome shotgun (WGS) entry which is preliminary data.</text>
</comment>
<dbReference type="AlphaFoldDB" id="A0AAD4GLZ0"/>
<evidence type="ECO:0000313" key="1">
    <source>
        <dbReference type="EMBL" id="KAF8452166.1"/>
    </source>
</evidence>
<organism evidence="1 2">
    <name type="scientific">Boletus edulis BED1</name>
    <dbReference type="NCBI Taxonomy" id="1328754"/>
    <lineage>
        <taxon>Eukaryota</taxon>
        <taxon>Fungi</taxon>
        <taxon>Dikarya</taxon>
        <taxon>Basidiomycota</taxon>
        <taxon>Agaricomycotina</taxon>
        <taxon>Agaricomycetes</taxon>
        <taxon>Agaricomycetidae</taxon>
        <taxon>Boletales</taxon>
        <taxon>Boletineae</taxon>
        <taxon>Boletaceae</taxon>
        <taxon>Boletoideae</taxon>
        <taxon>Boletus</taxon>
    </lineage>
</organism>
<evidence type="ECO:0000313" key="2">
    <source>
        <dbReference type="Proteomes" id="UP001194468"/>
    </source>
</evidence>
<protein>
    <submittedName>
        <fullName evidence="1">Uncharacterized protein</fullName>
    </submittedName>
</protein>